<accession>B0XET2</accession>
<keyword evidence="1" id="KW-0175">Coiled coil</keyword>
<dbReference type="EMBL" id="DS232866">
    <property type="protein sequence ID" value="EDS26214.1"/>
    <property type="molecule type" value="Genomic_DNA"/>
</dbReference>
<keyword evidence="5" id="KW-1185">Reference proteome</keyword>
<dbReference type="STRING" id="7176.B0XET2"/>
<dbReference type="VEuPathDB" id="VectorBase:CQUJHB017755"/>
<name>B0XET2_CULQU</name>
<feature type="coiled-coil region" evidence="1">
    <location>
        <begin position="151"/>
        <end position="220"/>
    </location>
</feature>
<sequence>MDGARCSVKISGAMSDPIESRKGLRQGDGISGLCFNIGLEGVMRRAGFNMRGTIINRTFEDVARRYTELKREADKVGLKASICPIMMPSTTRRRCSRGDLFKQLDDYLYRSGLIVKCVEDERSEQPPAGPGGHQLPKENPGVTNISSSGRLARLRQQKLAVQEALLKKRQELNDLQAQIEQDRRKLQMRWEMRYEGVVGNSTKAEEEQEEESRKDELRERVRGYEVGSTMVKLTETMNVVSEKLFVTASESCAGVDDTELPAGKFGSDRALAGFSRHFDSEELPLEVHWLEATVQPGSGSGLKLESSPNALPAEIPIFPNGISGNSFANDLSQEVRVDVEVRAGVRPRRLHRIQQIFSNFYLESESVKSGILESSEVVVDVISCIQSRSCLQSMDSKSLLGGTRLCSPD</sequence>
<gene>
    <name evidence="4" type="primary">6051781</name>
    <name evidence="3" type="ORF">CpipJ_CPIJ016713</name>
</gene>
<evidence type="ECO:0000313" key="4">
    <source>
        <dbReference type="EnsemblMetazoa" id="CPIJ016713-PA"/>
    </source>
</evidence>
<protein>
    <submittedName>
        <fullName evidence="3 4">Uncharacterized protein</fullName>
    </submittedName>
</protein>
<evidence type="ECO:0000313" key="5">
    <source>
        <dbReference type="Proteomes" id="UP000002320"/>
    </source>
</evidence>
<dbReference type="OrthoDB" id="7760841at2759"/>
<reference evidence="4" key="2">
    <citation type="submission" date="2020-05" db="UniProtKB">
        <authorList>
            <consortium name="EnsemblMetazoa"/>
        </authorList>
    </citation>
    <scope>IDENTIFICATION</scope>
    <source>
        <strain evidence="4">JHB</strain>
    </source>
</reference>
<reference evidence="3" key="1">
    <citation type="submission" date="2007-03" db="EMBL/GenBank/DDBJ databases">
        <title>Annotation of Culex pipiens quinquefasciatus.</title>
        <authorList>
            <consortium name="The Broad Institute Genome Sequencing Platform"/>
            <person name="Atkinson P.W."/>
            <person name="Hemingway J."/>
            <person name="Christensen B.M."/>
            <person name="Higgs S."/>
            <person name="Kodira C."/>
            <person name="Hannick L."/>
            <person name="Megy K."/>
            <person name="O'Leary S."/>
            <person name="Pearson M."/>
            <person name="Haas B.J."/>
            <person name="Mauceli E."/>
            <person name="Wortman J.R."/>
            <person name="Lee N.H."/>
            <person name="Guigo R."/>
            <person name="Stanke M."/>
            <person name="Alvarado L."/>
            <person name="Amedeo P."/>
            <person name="Antoine C.H."/>
            <person name="Arensburger P."/>
            <person name="Bidwell S.L."/>
            <person name="Crawford M."/>
            <person name="Camaro F."/>
            <person name="Devon K."/>
            <person name="Engels R."/>
            <person name="Hammond M."/>
            <person name="Howarth C."/>
            <person name="Koehrsen M."/>
            <person name="Lawson D."/>
            <person name="Montgomery P."/>
            <person name="Nene V."/>
            <person name="Nusbaum C."/>
            <person name="Puiu D."/>
            <person name="Romero-Severson J."/>
            <person name="Severson D.W."/>
            <person name="Shumway M."/>
            <person name="Sisk P."/>
            <person name="Stolte C."/>
            <person name="Zeng Q."/>
            <person name="Eisenstadt E."/>
            <person name="Fraser-Liggett C."/>
            <person name="Strausberg R."/>
            <person name="Galagan J."/>
            <person name="Birren B."/>
            <person name="Collins F.H."/>
        </authorList>
    </citation>
    <scope>NUCLEOTIDE SEQUENCE [LARGE SCALE GENOMIC DNA]</scope>
    <source>
        <strain evidence="3">JHB</strain>
    </source>
</reference>
<evidence type="ECO:0000256" key="1">
    <source>
        <dbReference type="SAM" id="Coils"/>
    </source>
</evidence>
<dbReference type="KEGG" id="cqu:CpipJ_CPIJ016713"/>
<dbReference type="VEuPathDB" id="VectorBase:CQUJHB000107"/>
<dbReference type="Proteomes" id="UP000002320">
    <property type="component" value="Unassembled WGS sequence"/>
</dbReference>
<feature type="region of interest" description="Disordered" evidence="2">
    <location>
        <begin position="122"/>
        <end position="146"/>
    </location>
</feature>
<dbReference type="HOGENOM" id="CLU_673104_0_0_1"/>
<organism>
    <name type="scientific">Culex quinquefasciatus</name>
    <name type="common">Southern house mosquito</name>
    <name type="synonym">Culex pungens</name>
    <dbReference type="NCBI Taxonomy" id="7176"/>
    <lineage>
        <taxon>Eukaryota</taxon>
        <taxon>Metazoa</taxon>
        <taxon>Ecdysozoa</taxon>
        <taxon>Arthropoda</taxon>
        <taxon>Hexapoda</taxon>
        <taxon>Insecta</taxon>
        <taxon>Pterygota</taxon>
        <taxon>Neoptera</taxon>
        <taxon>Endopterygota</taxon>
        <taxon>Diptera</taxon>
        <taxon>Nematocera</taxon>
        <taxon>Culicoidea</taxon>
        <taxon>Culicidae</taxon>
        <taxon>Culicinae</taxon>
        <taxon>Culicini</taxon>
        <taxon>Culex</taxon>
        <taxon>Culex</taxon>
    </lineage>
</organism>
<dbReference type="EnsemblMetazoa" id="CPIJ016713-RA">
    <property type="protein sequence ID" value="CPIJ016713-PA"/>
    <property type="gene ID" value="CPIJ016713"/>
</dbReference>
<evidence type="ECO:0000256" key="2">
    <source>
        <dbReference type="SAM" id="MobiDB-lite"/>
    </source>
</evidence>
<dbReference type="VEuPathDB" id="VectorBase:CPIJ016713"/>
<dbReference type="AlphaFoldDB" id="B0XET2"/>
<dbReference type="InParanoid" id="B0XET2"/>
<evidence type="ECO:0000313" key="3">
    <source>
        <dbReference type="EMBL" id="EDS26214.1"/>
    </source>
</evidence>
<proteinExistence type="predicted"/>